<sequence length="142" mass="15743">MPQVNVNINQISAEKFWKSGKQIPSKVQVSTNVNIVEVERESEDILSVPFVISISYNPSIAQITLKGEARVGGEKSELEAIYEGYENKESPPPRLIQQITNNSLAEATMLSRTLNIPPPIPLPTPQAKKKEGKEEERPSYVG</sequence>
<evidence type="ECO:0000256" key="1">
    <source>
        <dbReference type="SAM" id="MobiDB-lite"/>
    </source>
</evidence>
<evidence type="ECO:0000313" key="2">
    <source>
        <dbReference type="EMBL" id="KXB03676.1"/>
    </source>
</evidence>
<name>A0A133VB43_9EURY</name>
<evidence type="ECO:0000313" key="3">
    <source>
        <dbReference type="Proteomes" id="UP000070405"/>
    </source>
</evidence>
<dbReference type="Proteomes" id="UP000070405">
    <property type="component" value="Unassembled WGS sequence"/>
</dbReference>
<dbReference type="AlphaFoldDB" id="A0A133VB43"/>
<comment type="caution">
    <text evidence="2">The sequence shown here is derived from an EMBL/GenBank/DDBJ whole genome shotgun (WGS) entry which is preliminary data.</text>
</comment>
<keyword evidence="3" id="KW-1185">Reference proteome</keyword>
<reference evidence="2 3" key="1">
    <citation type="journal article" date="2016" name="Sci. Rep.">
        <title>Metabolic traits of an uncultured archaeal lineage -MSBL1- from brine pools of the Red Sea.</title>
        <authorList>
            <person name="Mwirichia R."/>
            <person name="Alam I."/>
            <person name="Rashid M."/>
            <person name="Vinu M."/>
            <person name="Ba-Alawi W."/>
            <person name="Anthony Kamau A."/>
            <person name="Kamanda Ngugi D."/>
            <person name="Goker M."/>
            <person name="Klenk H.P."/>
            <person name="Bajic V."/>
            <person name="Stingl U."/>
        </authorList>
    </citation>
    <scope>NUCLEOTIDE SEQUENCE [LARGE SCALE GENOMIC DNA]</scope>
    <source>
        <strain evidence="2">SCGC-AAA261G05</strain>
    </source>
</reference>
<dbReference type="EMBL" id="LHYA01000017">
    <property type="protein sequence ID" value="KXB03676.1"/>
    <property type="molecule type" value="Genomic_DNA"/>
</dbReference>
<proteinExistence type="predicted"/>
<feature type="region of interest" description="Disordered" evidence="1">
    <location>
        <begin position="113"/>
        <end position="142"/>
    </location>
</feature>
<accession>A0A133VB43</accession>
<feature type="compositionally biased region" description="Basic and acidic residues" evidence="1">
    <location>
        <begin position="128"/>
        <end position="142"/>
    </location>
</feature>
<gene>
    <name evidence="2" type="ORF">AKJ47_01795</name>
</gene>
<organism evidence="2 3">
    <name type="scientific">candidate division MSBL1 archaeon SCGC-AAA261G05</name>
    <dbReference type="NCBI Taxonomy" id="1698276"/>
    <lineage>
        <taxon>Archaea</taxon>
        <taxon>Methanobacteriati</taxon>
        <taxon>Methanobacteriota</taxon>
        <taxon>candidate division MSBL1</taxon>
    </lineage>
</organism>
<protein>
    <submittedName>
        <fullName evidence="2">Uncharacterized protein</fullName>
    </submittedName>
</protein>